<evidence type="ECO:0000259" key="3">
    <source>
        <dbReference type="PROSITE" id="PS51898"/>
    </source>
</evidence>
<feature type="compositionally biased region" description="Basic and acidic residues" evidence="2">
    <location>
        <begin position="51"/>
        <end position="69"/>
    </location>
</feature>
<dbReference type="Proteomes" id="UP000681341">
    <property type="component" value="Unassembled WGS sequence"/>
</dbReference>
<dbReference type="EMBL" id="JAGFNP010000001">
    <property type="protein sequence ID" value="MBO3731733.1"/>
    <property type="molecule type" value="Genomic_DNA"/>
</dbReference>
<accession>A0ABS3U1V2</accession>
<feature type="region of interest" description="Disordered" evidence="2">
    <location>
        <begin position="44"/>
        <end position="69"/>
    </location>
</feature>
<keyword evidence="1" id="KW-0233">DNA recombination</keyword>
<keyword evidence="5" id="KW-1185">Reference proteome</keyword>
<dbReference type="Gene3D" id="1.10.443.10">
    <property type="entry name" value="Intergrase catalytic core"/>
    <property type="match status" value="1"/>
</dbReference>
<sequence>MQHRAPSAIPGPDAKGRIHAHGTLTAYTDGKCRCQHCRAAMSEYRSRRRRTGQDRPRPRRKVNTDGHIPKRWFTDHCNKPVLKRASLPSDTRMHGLRHAYSSWLLAGGADLATVKAHLGHASITTTERYLHTLDNADETALTALAKTRSKGAESPDRRTAGNAQEAHKRRR</sequence>
<dbReference type="RefSeq" id="WP_208494453.1">
    <property type="nucleotide sequence ID" value="NZ_JAGFNP010000001.1"/>
</dbReference>
<feature type="region of interest" description="Disordered" evidence="2">
    <location>
        <begin position="146"/>
        <end position="171"/>
    </location>
</feature>
<comment type="caution">
    <text evidence="4">The sequence shown here is derived from an EMBL/GenBank/DDBJ whole genome shotgun (WGS) entry which is preliminary data.</text>
</comment>
<protein>
    <submittedName>
        <fullName evidence="4">Tyrosine-type recombinase/integrase</fullName>
    </submittedName>
</protein>
<name>A0ABS3U1V2_9ACTN</name>
<evidence type="ECO:0000313" key="5">
    <source>
        <dbReference type="Proteomes" id="UP000681341"/>
    </source>
</evidence>
<dbReference type="Pfam" id="PF00589">
    <property type="entry name" value="Phage_integrase"/>
    <property type="match status" value="1"/>
</dbReference>
<evidence type="ECO:0000313" key="4">
    <source>
        <dbReference type="EMBL" id="MBO3731733.1"/>
    </source>
</evidence>
<feature type="compositionally biased region" description="Basic and acidic residues" evidence="2">
    <location>
        <begin position="150"/>
        <end position="159"/>
    </location>
</feature>
<dbReference type="InterPro" id="IPR013762">
    <property type="entry name" value="Integrase-like_cat_sf"/>
</dbReference>
<feature type="domain" description="Tyr recombinase" evidence="3">
    <location>
        <begin position="1"/>
        <end position="143"/>
    </location>
</feature>
<dbReference type="InterPro" id="IPR011010">
    <property type="entry name" value="DNA_brk_join_enz"/>
</dbReference>
<organism evidence="4 5">
    <name type="scientific">Glycomyces niveus</name>
    <dbReference type="NCBI Taxonomy" id="2820287"/>
    <lineage>
        <taxon>Bacteria</taxon>
        <taxon>Bacillati</taxon>
        <taxon>Actinomycetota</taxon>
        <taxon>Actinomycetes</taxon>
        <taxon>Glycomycetales</taxon>
        <taxon>Glycomycetaceae</taxon>
        <taxon>Glycomyces</taxon>
    </lineage>
</organism>
<evidence type="ECO:0000256" key="1">
    <source>
        <dbReference type="ARBA" id="ARBA00023172"/>
    </source>
</evidence>
<proteinExistence type="predicted"/>
<evidence type="ECO:0000256" key="2">
    <source>
        <dbReference type="SAM" id="MobiDB-lite"/>
    </source>
</evidence>
<dbReference type="SUPFAM" id="SSF56349">
    <property type="entry name" value="DNA breaking-rejoining enzymes"/>
    <property type="match status" value="1"/>
</dbReference>
<dbReference type="InterPro" id="IPR002104">
    <property type="entry name" value="Integrase_catalytic"/>
</dbReference>
<reference evidence="4 5" key="1">
    <citation type="submission" date="2021-03" db="EMBL/GenBank/DDBJ databases">
        <title>Glycomyces sp. nov., a novel actinomycete isolated from soil.</title>
        <authorList>
            <person name="Yang X."/>
            <person name="Xu X."/>
        </authorList>
    </citation>
    <scope>NUCLEOTIDE SEQUENCE [LARGE SCALE GENOMIC DNA]</scope>
    <source>
        <strain evidence="4 5">NEAU-S30</strain>
    </source>
</reference>
<dbReference type="PROSITE" id="PS51898">
    <property type="entry name" value="TYR_RECOMBINASE"/>
    <property type="match status" value="1"/>
</dbReference>
<gene>
    <name evidence="4" type="ORF">J5V16_02805</name>
</gene>